<dbReference type="GO" id="GO:0055085">
    <property type="term" value="P:transmembrane transport"/>
    <property type="evidence" value="ECO:0007669"/>
    <property type="project" value="InterPro"/>
</dbReference>
<accession>A0A075I662</accession>
<dbReference type="InterPro" id="IPR035906">
    <property type="entry name" value="MetI-like_sf"/>
</dbReference>
<feature type="transmembrane region" description="Helical" evidence="7">
    <location>
        <begin position="730"/>
        <end position="751"/>
    </location>
</feature>
<dbReference type="EMBL" id="KF901229">
    <property type="protein sequence ID" value="AIF23360.1"/>
    <property type="molecule type" value="Genomic_DNA"/>
</dbReference>
<protein>
    <submittedName>
        <fullName evidence="10">ABC-type amino acid transport system, permease component (ABC.PA.P)</fullName>
    </submittedName>
</protein>
<dbReference type="InterPro" id="IPR015943">
    <property type="entry name" value="WD40/YVTN_repeat-like_dom_sf"/>
</dbReference>
<keyword evidence="5 7" id="KW-1133">Transmembrane helix</keyword>
<proteinExistence type="inferred from homology"/>
<evidence type="ECO:0000259" key="9">
    <source>
        <dbReference type="Pfam" id="PF14870"/>
    </source>
</evidence>
<dbReference type="PANTHER" id="PTHR30614">
    <property type="entry name" value="MEMBRANE COMPONENT OF AMINO ACID ABC TRANSPORTER"/>
    <property type="match status" value="1"/>
</dbReference>
<comment type="similarity">
    <text evidence="2">Belongs to the binding-protein-dependent transport system permease family. HisMQ subfamily.</text>
</comment>
<comment type="subcellular location">
    <subcellularLocation>
        <location evidence="1">Membrane</location>
        <topology evidence="1">Multi-pass membrane protein</topology>
    </subcellularLocation>
</comment>
<dbReference type="InterPro" id="IPR043429">
    <property type="entry name" value="ArtM/GltK/GlnP/TcyL/YhdX-like"/>
</dbReference>
<keyword evidence="4" id="KW-0813">Transport</keyword>
<evidence type="ECO:0000256" key="3">
    <source>
        <dbReference type="ARBA" id="ARBA00022692"/>
    </source>
</evidence>
<dbReference type="SUPFAM" id="SSF50939">
    <property type="entry name" value="Sialidases"/>
    <property type="match status" value="1"/>
</dbReference>
<keyword evidence="4" id="KW-0029">Amino-acid transport</keyword>
<dbReference type="GO" id="GO:0006865">
    <property type="term" value="P:amino acid transport"/>
    <property type="evidence" value="ECO:0007669"/>
    <property type="project" value="UniProtKB-KW"/>
</dbReference>
<dbReference type="Pfam" id="PF14870">
    <property type="entry name" value="PSII_BNR"/>
    <property type="match status" value="1"/>
</dbReference>
<keyword evidence="3 7" id="KW-0812">Transmembrane</keyword>
<feature type="domain" description="ABC transmembrane type-1" evidence="8">
    <location>
        <begin position="569"/>
        <end position="754"/>
    </location>
</feature>
<dbReference type="PANTHER" id="PTHR30614:SF20">
    <property type="entry name" value="GLUTAMINE TRANSPORT SYSTEM PERMEASE PROTEIN GLNP"/>
    <property type="match status" value="1"/>
</dbReference>
<dbReference type="InterPro" id="IPR000515">
    <property type="entry name" value="MetI-like"/>
</dbReference>
<dbReference type="SUPFAM" id="SSF161098">
    <property type="entry name" value="MetI-like"/>
    <property type="match status" value="1"/>
</dbReference>
<evidence type="ECO:0000256" key="4">
    <source>
        <dbReference type="ARBA" id="ARBA00022970"/>
    </source>
</evidence>
<feature type="domain" description="Photosynthesis system II assembly factor Ycf48/Hcf136-like" evidence="9">
    <location>
        <begin position="165"/>
        <end position="225"/>
    </location>
</feature>
<organism evidence="10">
    <name type="scientific">uncultured marine group II/III euryarchaeote SAT1000_15_D12</name>
    <dbReference type="NCBI Taxonomy" id="1456560"/>
    <lineage>
        <taxon>Archaea</taxon>
        <taxon>Methanobacteriati</taxon>
        <taxon>Methanobacteriota</taxon>
        <taxon>environmental samples</taxon>
    </lineage>
</organism>
<feature type="transmembrane region" description="Helical" evidence="7">
    <location>
        <begin position="418"/>
        <end position="439"/>
    </location>
</feature>
<dbReference type="Pfam" id="PF00528">
    <property type="entry name" value="BPD_transp_1"/>
    <property type="match status" value="1"/>
</dbReference>
<sequence>MSEDISRVLNPLGKKGTRLIAILSFLMIIALITPAQAVDYDDGAKYISGWDVANSGTDKDLFTSAYDGESVFAFGAGGVILQSADKGATWVQLESPATSNLRASDSVGGAIAVVGDGGAAYLRADGSETWLDISLTLPVDFRGMAMSSATSLVAVGPSGAIWQYSSETWIQRDSGVSTDLNEVSFLDATLGMIVGDGGTILATDDGGESWEYREAPEGLDADIVAIDYYSGIRVYAITDEGHIVKSVGTNSGTAAGYVWELVEIESAGRNTSLGLELNSIDVSSVNKFLVSGPSSYTALSLDGGNIITSQINPLSSTKDFNHVLFLNLFDAVIVGADGVILFSENAGEDEAVGFFIIDYGDFGQFVDYSKEMLIDGLFATIRIVLFGMILGFFLGIMLSMMKTAPTTLKNVAQLDRFSIIRMILIPFCIIETTIPFIRLNKKLWSATRISERLRILSSTNTKPLNTLVLRAFGLGILYYGIMLISTLVPIVRSLNLDGWEYVYTPIGLISPEGINGELYFGNFLQALLGIALILLGLLFLTTRKFFLKREVVLPFRGITVKWNFWDVRPMNAVATVYTDLFRNTPLLVQFLFIHFGIQFGKILGDPGAAMLEGETNFVLVYIRDMILADRACVSSIFALGLNSGAYQCETIRGAIAAIPSGQMEAGRSIGLNYMQTMGLIIMPQAIRICIPPMGNEMVNLVLNSSLAMVVGYAELTRKGRLINAVTFQIFWAYGMVLVSYFVVTWTLALLLRRLETKSRIPGLGISGGA</sequence>
<reference evidence="10" key="1">
    <citation type="journal article" date="2014" name="Genome Biol. Evol.">
        <title>Pangenome evidence for extensive interdomain horizontal transfer affecting lineage core and shell genes in uncultured planktonic thaumarchaeota and euryarchaeota.</title>
        <authorList>
            <person name="Deschamps P."/>
            <person name="Zivanovic Y."/>
            <person name="Moreira D."/>
            <person name="Rodriguez-Valera F."/>
            <person name="Lopez-Garcia P."/>
        </authorList>
    </citation>
    <scope>NUCLEOTIDE SEQUENCE</scope>
</reference>
<evidence type="ECO:0000256" key="7">
    <source>
        <dbReference type="SAM" id="Phobius"/>
    </source>
</evidence>
<dbReference type="CDD" id="cd06261">
    <property type="entry name" value="TM_PBP2"/>
    <property type="match status" value="1"/>
</dbReference>
<feature type="transmembrane region" description="Helical" evidence="7">
    <location>
        <begin position="377"/>
        <end position="398"/>
    </location>
</feature>
<name>A0A075I662_9EURY</name>
<dbReference type="GO" id="GO:0005886">
    <property type="term" value="C:plasma membrane"/>
    <property type="evidence" value="ECO:0007669"/>
    <property type="project" value="TreeGrafter"/>
</dbReference>
<keyword evidence="6 7" id="KW-0472">Membrane</keyword>
<evidence type="ECO:0000256" key="6">
    <source>
        <dbReference type="ARBA" id="ARBA00023136"/>
    </source>
</evidence>
<gene>
    <name evidence="10" type="primary">ABC.PA.P</name>
</gene>
<evidence type="ECO:0000313" key="10">
    <source>
        <dbReference type="EMBL" id="AIF23360.1"/>
    </source>
</evidence>
<feature type="transmembrane region" description="Helical" evidence="7">
    <location>
        <begin position="518"/>
        <end position="540"/>
    </location>
</feature>
<evidence type="ECO:0000256" key="5">
    <source>
        <dbReference type="ARBA" id="ARBA00022989"/>
    </source>
</evidence>
<dbReference type="Gene3D" id="1.10.3720.10">
    <property type="entry name" value="MetI-like"/>
    <property type="match status" value="1"/>
</dbReference>
<dbReference type="AlphaFoldDB" id="A0A075I662"/>
<evidence type="ECO:0000259" key="8">
    <source>
        <dbReference type="Pfam" id="PF00528"/>
    </source>
</evidence>
<evidence type="ECO:0000256" key="2">
    <source>
        <dbReference type="ARBA" id="ARBA00010072"/>
    </source>
</evidence>
<dbReference type="InterPro" id="IPR028203">
    <property type="entry name" value="PSII_CF48-like_dom"/>
</dbReference>
<evidence type="ECO:0000256" key="1">
    <source>
        <dbReference type="ARBA" id="ARBA00004141"/>
    </source>
</evidence>
<dbReference type="InterPro" id="IPR036278">
    <property type="entry name" value="Sialidase_sf"/>
</dbReference>
<dbReference type="Gene3D" id="2.130.10.10">
    <property type="entry name" value="YVTN repeat-like/Quinoprotein amine dehydrogenase"/>
    <property type="match status" value="1"/>
</dbReference>
<feature type="transmembrane region" description="Helical" evidence="7">
    <location>
        <begin position="467"/>
        <end position="491"/>
    </location>
</feature>